<gene>
    <name evidence="1" type="ORF">SAMN05216481_101593</name>
</gene>
<dbReference type="RefSeq" id="WP_093654980.1">
    <property type="nucleotide sequence ID" value="NZ_FOET01000001.1"/>
</dbReference>
<proteinExistence type="predicted"/>
<keyword evidence="2" id="KW-1185">Reference proteome</keyword>
<accession>A0A1H8ZKX2</accession>
<dbReference type="EMBL" id="FOET01000001">
    <property type="protein sequence ID" value="SEP65030.1"/>
    <property type="molecule type" value="Genomic_DNA"/>
</dbReference>
<name>A0A1H8ZKX2_9ACTN</name>
<dbReference type="STRING" id="403935.SAMN05216481_101593"/>
<dbReference type="AlphaFoldDB" id="A0A1H8ZKX2"/>
<evidence type="ECO:0000313" key="1">
    <source>
        <dbReference type="EMBL" id="SEP65030.1"/>
    </source>
</evidence>
<sequence length="88" mass="10138">MFGRSKARQQAAQAEYDRKATAAMAELGAKWEQEAAQAREAKWDRIVRNMTVRGEDHEGRDYAIRARENARSEARDAETRRLGAKFRI</sequence>
<organism evidence="1 2">
    <name type="scientific">Streptomyces radiopugnans</name>
    <dbReference type="NCBI Taxonomy" id="403935"/>
    <lineage>
        <taxon>Bacteria</taxon>
        <taxon>Bacillati</taxon>
        <taxon>Actinomycetota</taxon>
        <taxon>Actinomycetes</taxon>
        <taxon>Kitasatosporales</taxon>
        <taxon>Streptomycetaceae</taxon>
        <taxon>Streptomyces</taxon>
    </lineage>
</organism>
<evidence type="ECO:0000313" key="2">
    <source>
        <dbReference type="Proteomes" id="UP000199055"/>
    </source>
</evidence>
<dbReference type="Proteomes" id="UP000199055">
    <property type="component" value="Unassembled WGS sequence"/>
</dbReference>
<reference evidence="1 2" key="1">
    <citation type="submission" date="2016-10" db="EMBL/GenBank/DDBJ databases">
        <authorList>
            <person name="de Groot N.N."/>
        </authorList>
    </citation>
    <scope>NUCLEOTIDE SEQUENCE [LARGE SCALE GENOMIC DNA]</scope>
    <source>
        <strain evidence="1 2">CGMCC 4.3519</strain>
    </source>
</reference>
<protein>
    <submittedName>
        <fullName evidence="1">Uncharacterized protein</fullName>
    </submittedName>
</protein>